<keyword evidence="5 13" id="KW-0175">Coiled coil</keyword>
<sequence length="662" mass="72630">VLQKLGKADETKDEQFEEYVQNFKRQEAEGSRLQRELRGYLAAIKGMQDASKKLTESLHEVYEPDWYGREDVKMIGEKCDELWEDFHQKLVDGSLLTLDTYLGQFPDIKTRIAKRSRKLVDYDSARHHLEALQSSKRKDEGRITKAEEEFQKAQKVFEEFNTDLQEELPSLWSRRVGFYVNTFKNVSSLEAKFHKEIALLCHKLYEVMTKLGDQHADKAFTIQGAPSDSGPLRIAKTPSPPEEVSPLPSPTASPNHMLAPASPAPARPKSPTQLRKGPPVPPLPKLTPTKELQQENIINLFDDNFVPEINVTTPSQNEVPETKKEESLLDLDFDPFKPEVVSTGVTHSPMSQTLPWDLWTTTSELVQPASSTAFNGFAQDTAAFTVQSNENVTETLTEAEEAPPGEPKVEETPTAAVVEKEAVPAEPAEPAEQAAESIEAGDKETTGVAEKESEVHMDSLRKGAAAVEDGVAVAAGAGDGAAPIEQEAAAEGDKPQGEEKEADVSQVSSIPSVVIEPASNNEGEGEEHDVVVNESKDAAAEMGTQGTDSSPSETSQVGSEQKPSEEIQTVPSQDQPVSAGDAASDMPPGFLFKVEVLHDFEAANSDELNLKRGDIVLVIPSETTADQEAGWLTGIKESEWLQYRDANSYKGLFPENFTRHLE</sequence>
<dbReference type="GO" id="GO:0030672">
    <property type="term" value="C:synaptic vesicle membrane"/>
    <property type="evidence" value="ECO:0007669"/>
    <property type="project" value="UniProtKB-SubCell"/>
</dbReference>
<evidence type="ECO:0000256" key="11">
    <source>
        <dbReference type="ARBA" id="ARBA00069352"/>
    </source>
</evidence>
<feature type="region of interest" description="Disordered" evidence="14">
    <location>
        <begin position="221"/>
        <end position="287"/>
    </location>
</feature>
<keyword evidence="8" id="KW-0968">Cytoplasmic vesicle</keyword>
<comment type="function">
    <text evidence="10">May participate in mechanisms of regulated exocytosis in synapses and certain endocrine cell types. May control the properties of the membrane associated cytoskeleton.</text>
</comment>
<dbReference type="Gene3D" id="1.20.1270.60">
    <property type="entry name" value="Arfaptin homology (AH) domain/BAR domain"/>
    <property type="match status" value="1"/>
</dbReference>
<dbReference type="SMART" id="SM00721">
    <property type="entry name" value="BAR"/>
    <property type="match status" value="1"/>
</dbReference>
<evidence type="ECO:0000259" key="15">
    <source>
        <dbReference type="PROSITE" id="PS50002"/>
    </source>
</evidence>
<keyword evidence="3" id="KW-0963">Cytoplasm</keyword>
<dbReference type="FunFam" id="1.20.1270.60:FF:000013">
    <property type="entry name" value="Amphiphysin isoform 2"/>
    <property type="match status" value="1"/>
</dbReference>
<feature type="non-terminal residue" evidence="17">
    <location>
        <position position="662"/>
    </location>
</feature>
<dbReference type="CDD" id="cd12140">
    <property type="entry name" value="SH3_Amphiphysin_I"/>
    <property type="match status" value="1"/>
</dbReference>
<dbReference type="Pfam" id="PF14604">
    <property type="entry name" value="SH3_9"/>
    <property type="match status" value="1"/>
</dbReference>
<feature type="compositionally biased region" description="Basic and acidic residues" evidence="14">
    <location>
        <begin position="440"/>
        <end position="461"/>
    </location>
</feature>
<protein>
    <recommendedName>
        <fullName evidence="11">Amphiphysin</fullName>
    </recommendedName>
</protein>
<organism evidence="17 18">
    <name type="scientific">Penelope pileata</name>
    <dbReference type="NCBI Taxonomy" id="1118817"/>
    <lineage>
        <taxon>Eukaryota</taxon>
        <taxon>Metazoa</taxon>
        <taxon>Chordata</taxon>
        <taxon>Craniata</taxon>
        <taxon>Vertebrata</taxon>
        <taxon>Euteleostomi</taxon>
        <taxon>Archelosauria</taxon>
        <taxon>Archosauria</taxon>
        <taxon>Dinosauria</taxon>
        <taxon>Saurischia</taxon>
        <taxon>Theropoda</taxon>
        <taxon>Coelurosauria</taxon>
        <taxon>Aves</taxon>
        <taxon>Neognathae</taxon>
        <taxon>Galloanserae</taxon>
        <taxon>Galliformes</taxon>
        <taxon>Cracidae</taxon>
        <taxon>Penelope</taxon>
    </lineage>
</organism>
<evidence type="ECO:0000256" key="13">
    <source>
        <dbReference type="SAM" id="Coils"/>
    </source>
</evidence>
<feature type="region of interest" description="Disordered" evidence="14">
    <location>
        <begin position="477"/>
        <end position="584"/>
    </location>
</feature>
<dbReference type="PRINTS" id="PR00452">
    <property type="entry name" value="SH3DOMAIN"/>
</dbReference>
<evidence type="ECO:0000256" key="9">
    <source>
        <dbReference type="ARBA" id="ARBA00037838"/>
    </source>
</evidence>
<comment type="caution">
    <text evidence="17">The sequence shown here is derived from an EMBL/GenBank/DDBJ whole genome shotgun (WGS) entry which is preliminary data.</text>
</comment>
<evidence type="ECO:0000256" key="5">
    <source>
        <dbReference type="ARBA" id="ARBA00023054"/>
    </source>
</evidence>
<dbReference type="InterPro" id="IPR001452">
    <property type="entry name" value="SH3_domain"/>
</dbReference>
<feature type="compositionally biased region" description="Polar residues" evidence="14">
    <location>
        <begin position="544"/>
        <end position="576"/>
    </location>
</feature>
<feature type="compositionally biased region" description="Pro residues" evidence="14">
    <location>
        <begin position="238"/>
        <end position="251"/>
    </location>
</feature>
<dbReference type="GO" id="GO:0005886">
    <property type="term" value="C:plasma membrane"/>
    <property type="evidence" value="ECO:0007669"/>
    <property type="project" value="TreeGrafter"/>
</dbReference>
<keyword evidence="2 12" id="KW-0728">SH3 domain</keyword>
<dbReference type="EMBL" id="WBMW01005165">
    <property type="protein sequence ID" value="NXC48807.1"/>
    <property type="molecule type" value="Genomic_DNA"/>
</dbReference>
<dbReference type="OrthoDB" id="446293at2759"/>
<dbReference type="InterPro" id="IPR004148">
    <property type="entry name" value="BAR_dom"/>
</dbReference>
<dbReference type="PANTHER" id="PTHR46514:SF2">
    <property type="entry name" value="AMPHIPHYSIN"/>
    <property type="match status" value="1"/>
</dbReference>
<evidence type="ECO:0000256" key="1">
    <source>
        <dbReference type="ARBA" id="ARBA00004245"/>
    </source>
</evidence>
<evidence type="ECO:0000256" key="3">
    <source>
        <dbReference type="ARBA" id="ARBA00022490"/>
    </source>
</evidence>
<evidence type="ECO:0000256" key="7">
    <source>
        <dbReference type="ARBA" id="ARBA00023212"/>
    </source>
</evidence>
<dbReference type="SUPFAM" id="SSF50044">
    <property type="entry name" value="SH3-domain"/>
    <property type="match status" value="1"/>
</dbReference>
<keyword evidence="7" id="KW-0206">Cytoskeleton</keyword>
<dbReference type="InterPro" id="IPR003005">
    <property type="entry name" value="Amphiphysin"/>
</dbReference>
<reference evidence="17" key="1">
    <citation type="submission" date="2019-09" db="EMBL/GenBank/DDBJ databases">
        <title>Bird 10,000 Genomes (B10K) Project - Family phase.</title>
        <authorList>
            <person name="Zhang G."/>
        </authorList>
    </citation>
    <scope>NUCLEOTIDE SEQUENCE</scope>
    <source>
        <strain evidence="17">B10K-DU-001-08</strain>
        <tissue evidence="17">Muscle</tissue>
    </source>
</reference>
<comment type="subcellular location">
    <subcellularLocation>
        <location evidence="1">Cytoplasm</location>
        <location evidence="1">Cytoskeleton</location>
    </subcellularLocation>
    <subcellularLocation>
        <location evidence="9">Cytoplasmic vesicle</location>
        <location evidence="9">Secretory vesicle</location>
        <location evidence="9">Synaptic vesicle membrane</location>
        <topology evidence="9">Peripheral membrane protein</topology>
        <orientation evidence="9">Cytoplasmic side</orientation>
    </subcellularLocation>
</comment>
<name>A0A851P9K3_9GALL</name>
<dbReference type="GO" id="GO:0048488">
    <property type="term" value="P:synaptic vesicle endocytosis"/>
    <property type="evidence" value="ECO:0007669"/>
    <property type="project" value="TreeGrafter"/>
</dbReference>
<evidence type="ECO:0000256" key="8">
    <source>
        <dbReference type="ARBA" id="ARBA00023329"/>
    </source>
</evidence>
<feature type="domain" description="BAR" evidence="16">
    <location>
        <begin position="1"/>
        <end position="217"/>
    </location>
</feature>
<dbReference type="InterPro" id="IPR003017">
    <property type="entry name" value="Amphiphysin_1"/>
</dbReference>
<dbReference type="PRINTS" id="PR01251">
    <property type="entry name" value="AMPHIPHYSIN"/>
</dbReference>
<evidence type="ECO:0000256" key="12">
    <source>
        <dbReference type="PROSITE-ProRule" id="PRU00192"/>
    </source>
</evidence>
<dbReference type="SUPFAM" id="SSF103657">
    <property type="entry name" value="BAR/IMD domain-like"/>
    <property type="match status" value="1"/>
</dbReference>
<evidence type="ECO:0000313" key="17">
    <source>
        <dbReference type="EMBL" id="NXC48807.1"/>
    </source>
</evidence>
<dbReference type="Proteomes" id="UP000613066">
    <property type="component" value="Unassembled WGS sequence"/>
</dbReference>
<evidence type="ECO:0000256" key="10">
    <source>
        <dbReference type="ARBA" id="ARBA00058978"/>
    </source>
</evidence>
<feature type="coiled-coil region" evidence="13">
    <location>
        <begin position="129"/>
        <end position="163"/>
    </location>
</feature>
<evidence type="ECO:0000259" key="16">
    <source>
        <dbReference type="PROSITE" id="PS51021"/>
    </source>
</evidence>
<dbReference type="InterPro" id="IPR027267">
    <property type="entry name" value="AH/BAR_dom_sf"/>
</dbReference>
<accession>A0A851P9K3</accession>
<evidence type="ECO:0000256" key="14">
    <source>
        <dbReference type="SAM" id="MobiDB-lite"/>
    </source>
</evidence>
<feature type="compositionally biased region" description="Basic and acidic residues" evidence="14">
    <location>
        <begin position="491"/>
        <end position="503"/>
    </location>
</feature>
<dbReference type="SMART" id="SM00326">
    <property type="entry name" value="SH3"/>
    <property type="match status" value="1"/>
</dbReference>
<dbReference type="PROSITE" id="PS51021">
    <property type="entry name" value="BAR"/>
    <property type="match status" value="1"/>
</dbReference>
<dbReference type="FunFam" id="2.30.30.40:FF:000103">
    <property type="entry name" value="Amphiphysin"/>
    <property type="match status" value="1"/>
</dbReference>
<feature type="domain" description="SH3" evidence="15">
    <location>
        <begin position="589"/>
        <end position="662"/>
    </location>
</feature>
<dbReference type="AlphaFoldDB" id="A0A851P9K3"/>
<dbReference type="InterPro" id="IPR036028">
    <property type="entry name" value="SH3-like_dom_sf"/>
</dbReference>
<dbReference type="InterPro" id="IPR035470">
    <property type="entry name" value="Amphiphysin_I_SH3"/>
</dbReference>
<dbReference type="CDD" id="cd07611">
    <property type="entry name" value="BAR_Amphiphysin_I_II"/>
    <property type="match status" value="1"/>
</dbReference>
<gene>
    <name evidence="17" type="primary">Amph</name>
    <name evidence="17" type="ORF">PENPIL_R10400</name>
</gene>
<evidence type="ECO:0000256" key="6">
    <source>
        <dbReference type="ARBA" id="ARBA00023136"/>
    </source>
</evidence>
<feature type="compositionally biased region" description="Basic and acidic residues" evidence="14">
    <location>
        <begin position="528"/>
        <end position="539"/>
    </location>
</feature>
<dbReference type="GO" id="GO:0005856">
    <property type="term" value="C:cytoskeleton"/>
    <property type="evidence" value="ECO:0007669"/>
    <property type="project" value="UniProtKB-SubCell"/>
</dbReference>
<dbReference type="Gene3D" id="2.30.30.40">
    <property type="entry name" value="SH3 Domains"/>
    <property type="match status" value="1"/>
</dbReference>
<dbReference type="Pfam" id="PF03114">
    <property type="entry name" value="BAR"/>
    <property type="match status" value="1"/>
</dbReference>
<proteinExistence type="predicted"/>
<evidence type="ECO:0000256" key="4">
    <source>
        <dbReference type="ARBA" id="ARBA00023018"/>
    </source>
</evidence>
<feature type="region of interest" description="Disordered" evidence="14">
    <location>
        <begin position="422"/>
        <end position="462"/>
    </location>
</feature>
<dbReference type="PROSITE" id="PS50002">
    <property type="entry name" value="SH3"/>
    <property type="match status" value="1"/>
</dbReference>
<dbReference type="PRINTS" id="PR01252">
    <property type="entry name" value="AMPHIPHYSIN1"/>
</dbReference>
<keyword evidence="6" id="KW-0472">Membrane</keyword>
<feature type="non-terminal residue" evidence="17">
    <location>
        <position position="1"/>
    </location>
</feature>
<dbReference type="GO" id="GO:0005543">
    <property type="term" value="F:phospholipid binding"/>
    <property type="evidence" value="ECO:0007669"/>
    <property type="project" value="TreeGrafter"/>
</dbReference>
<feature type="compositionally biased region" description="Low complexity" evidence="14">
    <location>
        <begin position="424"/>
        <end position="436"/>
    </location>
</feature>
<feature type="compositionally biased region" description="Low complexity" evidence="14">
    <location>
        <begin position="504"/>
        <end position="515"/>
    </location>
</feature>
<evidence type="ECO:0000256" key="2">
    <source>
        <dbReference type="ARBA" id="ARBA00022443"/>
    </source>
</evidence>
<evidence type="ECO:0000313" key="18">
    <source>
        <dbReference type="Proteomes" id="UP000613066"/>
    </source>
</evidence>
<keyword evidence="18" id="KW-1185">Reference proteome</keyword>
<dbReference type="PANTHER" id="PTHR46514">
    <property type="entry name" value="AMPHIPHYSIN"/>
    <property type="match status" value="1"/>
</dbReference>
<keyword evidence="4" id="KW-0770">Synapse</keyword>